<dbReference type="InterPro" id="IPR005302">
    <property type="entry name" value="MoCF_Sase_C"/>
</dbReference>
<dbReference type="InterPro" id="IPR005303">
    <property type="entry name" value="MOCOS_middle"/>
</dbReference>
<evidence type="ECO:0000259" key="1">
    <source>
        <dbReference type="PROSITE" id="PS51340"/>
    </source>
</evidence>
<dbReference type="Pfam" id="PF03473">
    <property type="entry name" value="MOSC"/>
    <property type="match status" value="1"/>
</dbReference>
<sequence length="283" mass="32061">MLRVSQLFIYPIKSLGGIALDTAQLTDRGLQHDRRWMLIDENNRFLSQREHAQMALFKIELEADSLKVTYTTDGSHINIPFTPQKQDLLDVTIWDDTCTGQLVSDVADAWFTVKLGIPARLVYMPDETHRATDPRYTTQGTIASFADAYPALLIGQASLDDLNKRLAEPLPMNRFRPNIVFEGGEPYSEDLMDHIRINGIDMYGVKLCARCIMTTIDQQTAIKYKEPLKTLARYRRKDNKILFGQNLAFNSTGMLNIGDEINVLSQHTEERFLIGDTTATSAV</sequence>
<dbReference type="Pfam" id="PF03476">
    <property type="entry name" value="MOSC_N"/>
    <property type="match status" value="1"/>
</dbReference>
<evidence type="ECO:0000313" key="2">
    <source>
        <dbReference type="EMBL" id="MCQ6959371.1"/>
    </source>
</evidence>
<evidence type="ECO:0000313" key="3">
    <source>
        <dbReference type="Proteomes" id="UP001204376"/>
    </source>
</evidence>
<reference evidence="2 3" key="1">
    <citation type="submission" date="2022-07" db="EMBL/GenBank/DDBJ databases">
        <title>Mucilaginibacter sp. JC4.</title>
        <authorList>
            <person name="Le V."/>
            <person name="Ko S.-R."/>
            <person name="Ahn C.-Y."/>
            <person name="Oh H.-M."/>
        </authorList>
    </citation>
    <scope>NUCLEOTIDE SEQUENCE [LARGE SCALE GENOMIC DNA]</scope>
    <source>
        <strain evidence="2 3">JC4</strain>
    </source>
</reference>
<name>A0ABT1T428_9SPHI</name>
<accession>A0ABT1T428</accession>
<dbReference type="PANTHER" id="PTHR14237">
    <property type="entry name" value="MOLYBDOPTERIN COFACTOR SULFURASE MOSC"/>
    <property type="match status" value="1"/>
</dbReference>
<comment type="caution">
    <text evidence="2">The sequence shown here is derived from an EMBL/GenBank/DDBJ whole genome shotgun (WGS) entry which is preliminary data.</text>
</comment>
<dbReference type="SUPFAM" id="SSF141673">
    <property type="entry name" value="MOSC N-terminal domain-like"/>
    <property type="match status" value="1"/>
</dbReference>
<dbReference type="Proteomes" id="UP001204376">
    <property type="component" value="Unassembled WGS sequence"/>
</dbReference>
<gene>
    <name evidence="2" type="ORF">NPE20_15450</name>
</gene>
<dbReference type="RefSeq" id="WP_256539568.1">
    <property type="nucleotide sequence ID" value="NZ_JANHOH010000003.1"/>
</dbReference>
<organism evidence="2 3">
    <name type="scientific">Mucilaginibacter aquariorum</name>
    <dbReference type="NCBI Taxonomy" id="2967225"/>
    <lineage>
        <taxon>Bacteria</taxon>
        <taxon>Pseudomonadati</taxon>
        <taxon>Bacteroidota</taxon>
        <taxon>Sphingobacteriia</taxon>
        <taxon>Sphingobacteriales</taxon>
        <taxon>Sphingobacteriaceae</taxon>
        <taxon>Mucilaginibacter</taxon>
    </lineage>
</organism>
<dbReference type="SUPFAM" id="SSF50800">
    <property type="entry name" value="PK beta-barrel domain-like"/>
    <property type="match status" value="1"/>
</dbReference>
<feature type="domain" description="MOSC" evidence="1">
    <location>
        <begin position="124"/>
        <end position="264"/>
    </location>
</feature>
<dbReference type="EMBL" id="JANHOH010000003">
    <property type="protein sequence ID" value="MCQ6959371.1"/>
    <property type="molecule type" value="Genomic_DNA"/>
</dbReference>
<protein>
    <submittedName>
        <fullName evidence="2">MOSC domain-containing protein</fullName>
    </submittedName>
</protein>
<dbReference type="InterPro" id="IPR011037">
    <property type="entry name" value="Pyrv_Knase-like_insert_dom_sf"/>
</dbReference>
<dbReference type="PROSITE" id="PS51340">
    <property type="entry name" value="MOSC"/>
    <property type="match status" value="1"/>
</dbReference>
<proteinExistence type="predicted"/>
<keyword evidence="3" id="KW-1185">Reference proteome</keyword>
<dbReference type="PANTHER" id="PTHR14237:SF19">
    <property type="entry name" value="MITOCHONDRIAL AMIDOXIME REDUCING COMPONENT 1"/>
    <property type="match status" value="1"/>
</dbReference>